<accession>A0A2M6W699</accession>
<proteinExistence type="predicted"/>
<keyword evidence="2" id="KW-0489">Methyltransferase</keyword>
<evidence type="ECO:0000259" key="6">
    <source>
        <dbReference type="Pfam" id="PF05175"/>
    </source>
</evidence>
<dbReference type="Gene3D" id="3.40.50.150">
    <property type="entry name" value="Vaccinia Virus protein VP39"/>
    <property type="match status" value="1"/>
</dbReference>
<dbReference type="InterPro" id="IPR004556">
    <property type="entry name" value="HemK-like"/>
</dbReference>
<reference evidence="8" key="1">
    <citation type="submission" date="2017-09" db="EMBL/GenBank/DDBJ databases">
        <title>Depth-based differentiation of microbial function through sediment-hosted aquifers and enrichment of novel symbionts in the deep terrestrial subsurface.</title>
        <authorList>
            <person name="Probst A.J."/>
            <person name="Ladd B."/>
            <person name="Jarett J.K."/>
            <person name="Geller-Mcgrath D.E."/>
            <person name="Sieber C.M.K."/>
            <person name="Emerson J.B."/>
            <person name="Anantharaman K."/>
            <person name="Thomas B.C."/>
            <person name="Malmstrom R."/>
            <person name="Stieglmeier M."/>
            <person name="Klingl A."/>
            <person name="Woyke T."/>
            <person name="Ryan C.M."/>
            <person name="Banfield J.F."/>
        </authorList>
    </citation>
    <scope>NUCLEOTIDE SEQUENCE [LARGE SCALE GENOMIC DNA]</scope>
</reference>
<evidence type="ECO:0000256" key="1">
    <source>
        <dbReference type="ARBA" id="ARBA00012771"/>
    </source>
</evidence>
<dbReference type="PANTHER" id="PTHR18895">
    <property type="entry name" value="HEMK METHYLTRANSFERASE"/>
    <property type="match status" value="1"/>
</dbReference>
<dbReference type="GO" id="GO:0032259">
    <property type="term" value="P:methylation"/>
    <property type="evidence" value="ECO:0007669"/>
    <property type="project" value="UniProtKB-KW"/>
</dbReference>
<protein>
    <recommendedName>
        <fullName evidence="1">peptide chain release factor N(5)-glutamine methyltransferase</fullName>
        <ecNumber evidence="1">2.1.1.297</ecNumber>
    </recommendedName>
</protein>
<comment type="catalytic activity">
    <reaction evidence="5">
        <text>L-glutaminyl-[peptide chain release factor] + S-adenosyl-L-methionine = N(5)-methyl-L-glutaminyl-[peptide chain release factor] + S-adenosyl-L-homocysteine + H(+)</text>
        <dbReference type="Rhea" id="RHEA:42896"/>
        <dbReference type="Rhea" id="RHEA-COMP:10271"/>
        <dbReference type="Rhea" id="RHEA-COMP:10272"/>
        <dbReference type="ChEBI" id="CHEBI:15378"/>
        <dbReference type="ChEBI" id="CHEBI:30011"/>
        <dbReference type="ChEBI" id="CHEBI:57856"/>
        <dbReference type="ChEBI" id="CHEBI:59789"/>
        <dbReference type="ChEBI" id="CHEBI:61891"/>
        <dbReference type="EC" id="2.1.1.297"/>
    </reaction>
</comment>
<sequence>MLDIKTIWKKYSEIDSQELIILFSLAIRQSKEFVLSHTDYKMSCLERWRLWWLTKRHKQGWPTAYLARHKEFYGLNFLVNKNTLIPRSSTESMVELVIENLKNNHSEPRKMLIDIGTGTGCIPISIIKTLNDSNIKTIATDISKKALRVAKQNAQRHNVDIQFIHGDLLKPFINNYSAIINNRRLFITANLPYLTQNWIKSEPGIQKEPISALLSDNKHGLSLYEKFFQQIKFIILNFNSSPSIFIEIDSRQSVMAMELAKKYFPKAKIEIKKDLARRDRILTIYQN</sequence>
<evidence type="ECO:0000256" key="5">
    <source>
        <dbReference type="ARBA" id="ARBA00048391"/>
    </source>
</evidence>
<dbReference type="InterPro" id="IPR007848">
    <property type="entry name" value="Small_mtfrase_dom"/>
</dbReference>
<dbReference type="Pfam" id="PF05175">
    <property type="entry name" value="MTS"/>
    <property type="match status" value="1"/>
</dbReference>
<organism evidence="7 8">
    <name type="scientific">Candidatus Magasanikbacteria bacterium CG10_big_fil_rev_8_21_14_0_10_36_32</name>
    <dbReference type="NCBI Taxonomy" id="1974646"/>
    <lineage>
        <taxon>Bacteria</taxon>
        <taxon>Candidatus Magasanikiibacteriota</taxon>
    </lineage>
</organism>
<dbReference type="InterPro" id="IPR050320">
    <property type="entry name" value="N5-glutamine_MTase"/>
</dbReference>
<evidence type="ECO:0000256" key="4">
    <source>
        <dbReference type="ARBA" id="ARBA00022691"/>
    </source>
</evidence>
<dbReference type="EMBL" id="PFBV01000003">
    <property type="protein sequence ID" value="PIT88328.1"/>
    <property type="molecule type" value="Genomic_DNA"/>
</dbReference>
<dbReference type="PANTHER" id="PTHR18895:SF74">
    <property type="entry name" value="MTRF1L RELEASE FACTOR GLUTAMINE METHYLTRANSFERASE"/>
    <property type="match status" value="1"/>
</dbReference>
<keyword evidence="3" id="KW-0808">Transferase</keyword>
<dbReference type="NCBIfam" id="TIGR00536">
    <property type="entry name" value="hemK_fam"/>
    <property type="match status" value="1"/>
</dbReference>
<dbReference type="Gene3D" id="1.10.8.10">
    <property type="entry name" value="DNA helicase RuvA subunit, C-terminal domain"/>
    <property type="match status" value="1"/>
</dbReference>
<dbReference type="SUPFAM" id="SSF53335">
    <property type="entry name" value="S-adenosyl-L-methionine-dependent methyltransferases"/>
    <property type="match status" value="1"/>
</dbReference>
<keyword evidence="4" id="KW-0949">S-adenosyl-L-methionine</keyword>
<gene>
    <name evidence="7" type="ORF">COU29_00865</name>
</gene>
<evidence type="ECO:0000313" key="7">
    <source>
        <dbReference type="EMBL" id="PIT88328.1"/>
    </source>
</evidence>
<evidence type="ECO:0000313" key="8">
    <source>
        <dbReference type="Proteomes" id="UP000231426"/>
    </source>
</evidence>
<dbReference type="CDD" id="cd02440">
    <property type="entry name" value="AdoMet_MTases"/>
    <property type="match status" value="1"/>
</dbReference>
<dbReference type="EC" id="2.1.1.297" evidence="1"/>
<dbReference type="Proteomes" id="UP000231426">
    <property type="component" value="Unassembled WGS sequence"/>
</dbReference>
<dbReference type="InterPro" id="IPR029063">
    <property type="entry name" value="SAM-dependent_MTases_sf"/>
</dbReference>
<dbReference type="AlphaFoldDB" id="A0A2M6W699"/>
<evidence type="ECO:0000256" key="3">
    <source>
        <dbReference type="ARBA" id="ARBA00022679"/>
    </source>
</evidence>
<evidence type="ECO:0000256" key="2">
    <source>
        <dbReference type="ARBA" id="ARBA00022603"/>
    </source>
</evidence>
<name>A0A2M6W699_9BACT</name>
<comment type="caution">
    <text evidence="7">The sequence shown here is derived from an EMBL/GenBank/DDBJ whole genome shotgun (WGS) entry which is preliminary data.</text>
</comment>
<dbReference type="GO" id="GO:0102559">
    <property type="term" value="F:peptide chain release factor N(5)-glutamine methyltransferase activity"/>
    <property type="evidence" value="ECO:0007669"/>
    <property type="project" value="UniProtKB-EC"/>
</dbReference>
<feature type="domain" description="Methyltransferase small" evidence="6">
    <location>
        <begin position="95"/>
        <end position="182"/>
    </location>
</feature>